<keyword evidence="6" id="KW-1185">Reference proteome</keyword>
<dbReference type="Pfam" id="PF08212">
    <property type="entry name" value="Lipocalin_2"/>
    <property type="match status" value="1"/>
</dbReference>
<gene>
    <name evidence="4" type="ORF">AMRN_0688</name>
    <name evidence="5" type="ORF">CPH92_06595</name>
</gene>
<proteinExistence type="inferred from homology"/>
<dbReference type="InterPro" id="IPR012674">
    <property type="entry name" value="Calycin"/>
</dbReference>
<dbReference type="GO" id="GO:0006950">
    <property type="term" value="P:response to stress"/>
    <property type="evidence" value="ECO:0007669"/>
    <property type="project" value="UniProtKB-ARBA"/>
</dbReference>
<dbReference type="PANTHER" id="PTHR10612">
    <property type="entry name" value="APOLIPOPROTEIN D"/>
    <property type="match status" value="1"/>
</dbReference>
<evidence type="ECO:0000313" key="7">
    <source>
        <dbReference type="Proteomes" id="UP000264693"/>
    </source>
</evidence>
<feature type="signal peptide" evidence="2">
    <location>
        <begin position="1"/>
        <end position="17"/>
    </location>
</feature>
<dbReference type="PANTHER" id="PTHR10612:SF34">
    <property type="entry name" value="APOLIPOPROTEIN D"/>
    <property type="match status" value="1"/>
</dbReference>
<name>A0A347TIL5_9BACT</name>
<dbReference type="InterPro" id="IPR022271">
    <property type="entry name" value="Lipocalin_ApoD"/>
</dbReference>
<protein>
    <submittedName>
        <fullName evidence="4">Lipocalin domain-containing protein</fullName>
    </submittedName>
</protein>
<evidence type="ECO:0000256" key="2">
    <source>
        <dbReference type="PIRNR" id="PIRNR036893"/>
    </source>
</evidence>
<dbReference type="SUPFAM" id="SSF50814">
    <property type="entry name" value="Lipocalins"/>
    <property type="match status" value="1"/>
</dbReference>
<dbReference type="InterPro" id="IPR002446">
    <property type="entry name" value="Lipocalin_bac"/>
</dbReference>
<dbReference type="Proteomes" id="UP000224740">
    <property type="component" value="Unassembled WGS sequence"/>
</dbReference>
<feature type="domain" description="Lipocalin/cytosolic fatty-acid binding" evidence="3">
    <location>
        <begin position="26"/>
        <end position="166"/>
    </location>
</feature>
<comment type="similarity">
    <text evidence="1 2">Belongs to the calycin superfamily. Lipocalin family.</text>
</comment>
<dbReference type="InterPro" id="IPR047202">
    <property type="entry name" value="Lipocalin_Blc-like_dom"/>
</dbReference>
<reference evidence="6" key="1">
    <citation type="submission" date="2017-09" db="EMBL/GenBank/DDBJ databases">
        <title>Arcobacter canalis sp. nov., a new species isolated from a water canal contaminated with urban sewage.</title>
        <authorList>
            <person name="Perez-Cataluna A."/>
            <person name="Salas-Masso N."/>
            <person name="Figueras M.J."/>
        </authorList>
    </citation>
    <scope>NUCLEOTIDE SEQUENCE [LARGE SCALE GENOMIC DNA]</scope>
    <source>
        <strain evidence="6">CECT 7727</strain>
    </source>
</reference>
<sequence>MFYKLLIIILFTLNANALEPVKFASIDKFSGLWYEIARTPNFYQESCVASSVEYVLQEDNTYNIYNRCFENEIGGKLIEYSGVGKTASKNKKSISKIDMTYFWIFTKRYNIVYIDQDYKNAVVSDEDKKNIWIMSRTPKMKKEKLDFILEKLKAHIDLNRLIFTKQDKQGRYK</sequence>
<dbReference type="EMBL" id="NXAO01000026">
    <property type="protein sequence ID" value="PHO15469.1"/>
    <property type="molecule type" value="Genomic_DNA"/>
</dbReference>
<organism evidence="4 7">
    <name type="scientific">Malaciobacter marinus</name>
    <dbReference type="NCBI Taxonomy" id="505249"/>
    <lineage>
        <taxon>Bacteria</taxon>
        <taxon>Pseudomonadati</taxon>
        <taxon>Campylobacterota</taxon>
        <taxon>Epsilonproteobacteria</taxon>
        <taxon>Campylobacterales</taxon>
        <taxon>Arcobacteraceae</taxon>
        <taxon>Malaciobacter</taxon>
    </lineage>
</organism>
<evidence type="ECO:0000256" key="1">
    <source>
        <dbReference type="ARBA" id="ARBA00006889"/>
    </source>
</evidence>
<dbReference type="InterPro" id="IPR000566">
    <property type="entry name" value="Lipocln_cytosolic_FA-bd_dom"/>
</dbReference>
<dbReference type="AlphaFoldDB" id="A0A347TIL5"/>
<evidence type="ECO:0000313" key="6">
    <source>
        <dbReference type="Proteomes" id="UP000224740"/>
    </source>
</evidence>
<dbReference type="Gene3D" id="2.40.128.20">
    <property type="match status" value="1"/>
</dbReference>
<dbReference type="Proteomes" id="UP000264693">
    <property type="component" value="Chromosome"/>
</dbReference>
<dbReference type="PIRSF" id="PIRSF036893">
    <property type="entry name" value="Lipocalin_ApoD"/>
    <property type="match status" value="1"/>
</dbReference>
<keyword evidence="2" id="KW-0732">Signal</keyword>
<feature type="chain" id="PRO_5017498599" evidence="2">
    <location>
        <begin position="18"/>
        <end position="173"/>
    </location>
</feature>
<evidence type="ECO:0000259" key="3">
    <source>
        <dbReference type="Pfam" id="PF08212"/>
    </source>
</evidence>
<dbReference type="KEGG" id="amar:AMRN_0688"/>
<accession>A0A347TIL5</accession>
<reference evidence="5" key="2">
    <citation type="submission" date="2017-09" db="EMBL/GenBank/DDBJ databases">
        <authorList>
            <person name="Perez-Cataluna A."/>
            <person name="Figueras M.J."/>
            <person name="Salas-Masso N."/>
        </authorList>
    </citation>
    <scope>NUCLEOTIDE SEQUENCE</scope>
    <source>
        <strain evidence="5">CECT 7727</strain>
    </source>
</reference>
<dbReference type="CDD" id="cd19438">
    <property type="entry name" value="lipocalin_Blc-like"/>
    <property type="match status" value="1"/>
</dbReference>
<dbReference type="RefSeq" id="WP_099310951.1">
    <property type="nucleotide sequence ID" value="NZ_CP032101.1"/>
</dbReference>
<evidence type="ECO:0000313" key="4">
    <source>
        <dbReference type="EMBL" id="AXX86443.1"/>
    </source>
</evidence>
<dbReference type="PRINTS" id="PR01171">
    <property type="entry name" value="BCTLIPOCALIN"/>
</dbReference>
<evidence type="ECO:0000313" key="5">
    <source>
        <dbReference type="EMBL" id="PHO15469.1"/>
    </source>
</evidence>
<dbReference type="EMBL" id="CP032101">
    <property type="protein sequence ID" value="AXX86443.1"/>
    <property type="molecule type" value="Genomic_DNA"/>
</dbReference>
<reference evidence="4 7" key="3">
    <citation type="submission" date="2018-08" db="EMBL/GenBank/DDBJ databases">
        <title>Complete genome of the Arcobacter marinus type strain JCM 15502.</title>
        <authorList>
            <person name="Miller W.G."/>
            <person name="Yee E."/>
            <person name="Huynh S."/>
            <person name="Parker C.T."/>
        </authorList>
    </citation>
    <scope>NUCLEOTIDE SEQUENCE [LARGE SCALE GENOMIC DNA]</scope>
    <source>
        <strain evidence="4 7">JCM 15502</strain>
    </source>
</reference>